<feature type="domain" description="LysM" evidence="9">
    <location>
        <begin position="87"/>
        <end position="132"/>
    </location>
</feature>
<proteinExistence type="inferred from homology"/>
<keyword evidence="5" id="KW-0378">Hydrolase</keyword>
<dbReference type="PROSITE" id="PS51782">
    <property type="entry name" value="LYSM"/>
    <property type="match status" value="3"/>
</dbReference>
<feature type="domain" description="NlpC/P60" evidence="10">
    <location>
        <begin position="218"/>
        <end position="341"/>
    </location>
</feature>
<dbReference type="Pfam" id="PF00877">
    <property type="entry name" value="NLPC_P60"/>
    <property type="match status" value="1"/>
</dbReference>
<dbReference type="GO" id="GO:0006508">
    <property type="term" value="P:proteolysis"/>
    <property type="evidence" value="ECO:0007669"/>
    <property type="project" value="UniProtKB-KW"/>
</dbReference>
<protein>
    <submittedName>
        <fullName evidence="11">LysM peptidoglycan-binding domain-containing protein</fullName>
    </submittedName>
</protein>
<comment type="caution">
    <text evidence="11">The sequence shown here is derived from an EMBL/GenBank/DDBJ whole genome shotgun (WGS) entry which is preliminary data.</text>
</comment>
<dbReference type="InterPro" id="IPR036779">
    <property type="entry name" value="LysM_dom_sf"/>
</dbReference>
<dbReference type="PANTHER" id="PTHR47053">
    <property type="entry name" value="MUREIN DD-ENDOPEPTIDASE MEPH-RELATED"/>
    <property type="match status" value="1"/>
</dbReference>
<evidence type="ECO:0000256" key="6">
    <source>
        <dbReference type="ARBA" id="ARBA00022807"/>
    </source>
</evidence>
<evidence type="ECO:0000313" key="12">
    <source>
        <dbReference type="Proteomes" id="UP000324517"/>
    </source>
</evidence>
<dbReference type="Gene3D" id="3.10.350.10">
    <property type="entry name" value="LysM domain"/>
    <property type="match status" value="3"/>
</dbReference>
<evidence type="ECO:0000256" key="7">
    <source>
        <dbReference type="SAM" id="MobiDB-lite"/>
    </source>
</evidence>
<dbReference type="PANTHER" id="PTHR47053:SF1">
    <property type="entry name" value="MUREIN DD-ENDOPEPTIDASE MEPH-RELATED"/>
    <property type="match status" value="1"/>
</dbReference>
<evidence type="ECO:0000256" key="8">
    <source>
        <dbReference type="SAM" id="SignalP"/>
    </source>
</evidence>
<keyword evidence="2" id="KW-0645">Protease</keyword>
<keyword evidence="3 8" id="KW-0732">Signal</keyword>
<name>A0A5D4TDY1_9BACI</name>
<dbReference type="OrthoDB" id="9813368at2"/>
<evidence type="ECO:0000256" key="5">
    <source>
        <dbReference type="ARBA" id="ARBA00022801"/>
    </source>
</evidence>
<keyword evidence="6" id="KW-0788">Thiol protease</keyword>
<dbReference type="InterPro" id="IPR051202">
    <property type="entry name" value="Peptidase_C40"/>
</dbReference>
<dbReference type="CDD" id="cd00118">
    <property type="entry name" value="LysM"/>
    <property type="match status" value="3"/>
</dbReference>
<dbReference type="InterPro" id="IPR018392">
    <property type="entry name" value="LysM"/>
</dbReference>
<dbReference type="InterPro" id="IPR000064">
    <property type="entry name" value="NLP_P60_dom"/>
</dbReference>
<dbReference type="SUPFAM" id="SSF54001">
    <property type="entry name" value="Cysteine proteinases"/>
    <property type="match status" value="1"/>
</dbReference>
<dbReference type="InterPro" id="IPR038765">
    <property type="entry name" value="Papain-like_cys_pep_sf"/>
</dbReference>
<reference evidence="11 12" key="1">
    <citation type="submission" date="2019-08" db="EMBL/GenBank/DDBJ databases">
        <title>Bacillus genomes from the desert of Cuatro Cienegas, Coahuila.</title>
        <authorList>
            <person name="Olmedo-Alvarez G."/>
        </authorList>
    </citation>
    <scope>NUCLEOTIDE SEQUENCE [LARGE SCALE GENOMIC DNA]</scope>
    <source>
        <strain evidence="11 12">CH98b_3T</strain>
    </source>
</reference>
<feature type="region of interest" description="Disordered" evidence="7">
    <location>
        <begin position="135"/>
        <end position="157"/>
    </location>
</feature>
<feature type="signal peptide" evidence="8">
    <location>
        <begin position="1"/>
        <end position="22"/>
    </location>
</feature>
<dbReference type="SUPFAM" id="SSF54106">
    <property type="entry name" value="LysM domain"/>
    <property type="match status" value="3"/>
</dbReference>
<evidence type="ECO:0000256" key="4">
    <source>
        <dbReference type="ARBA" id="ARBA00022737"/>
    </source>
</evidence>
<evidence type="ECO:0000313" key="11">
    <source>
        <dbReference type="EMBL" id="TYS73505.1"/>
    </source>
</evidence>
<dbReference type="SMART" id="SM00257">
    <property type="entry name" value="LysM"/>
    <property type="match status" value="3"/>
</dbReference>
<feature type="compositionally biased region" description="Pro residues" evidence="7">
    <location>
        <begin position="143"/>
        <end position="153"/>
    </location>
</feature>
<evidence type="ECO:0000256" key="2">
    <source>
        <dbReference type="ARBA" id="ARBA00022670"/>
    </source>
</evidence>
<dbReference type="Pfam" id="PF01476">
    <property type="entry name" value="LysM"/>
    <property type="match status" value="3"/>
</dbReference>
<feature type="domain" description="LysM" evidence="9">
    <location>
        <begin position="23"/>
        <end position="66"/>
    </location>
</feature>
<dbReference type="EMBL" id="VTET01000002">
    <property type="protein sequence ID" value="TYS73505.1"/>
    <property type="molecule type" value="Genomic_DNA"/>
</dbReference>
<dbReference type="AlphaFoldDB" id="A0A5D4TDY1"/>
<evidence type="ECO:0000259" key="9">
    <source>
        <dbReference type="PROSITE" id="PS51782"/>
    </source>
</evidence>
<evidence type="ECO:0000256" key="1">
    <source>
        <dbReference type="ARBA" id="ARBA00007074"/>
    </source>
</evidence>
<comment type="similarity">
    <text evidence="1">Belongs to the peptidase C40 family.</text>
</comment>
<dbReference type="PROSITE" id="PS51935">
    <property type="entry name" value="NLPC_P60"/>
    <property type="match status" value="1"/>
</dbReference>
<evidence type="ECO:0000259" key="10">
    <source>
        <dbReference type="PROSITE" id="PS51935"/>
    </source>
</evidence>
<accession>A0A5D4TDY1</accession>
<dbReference type="Gene3D" id="3.90.1720.10">
    <property type="entry name" value="endopeptidase domain like (from Nostoc punctiforme)"/>
    <property type="match status" value="1"/>
</dbReference>
<evidence type="ECO:0000256" key="3">
    <source>
        <dbReference type="ARBA" id="ARBA00022729"/>
    </source>
</evidence>
<gene>
    <name evidence="11" type="ORF">FZC75_04015</name>
</gene>
<keyword evidence="4" id="KW-0677">Repeat</keyword>
<feature type="domain" description="LysM" evidence="9">
    <location>
        <begin position="158"/>
        <end position="203"/>
    </location>
</feature>
<organism evidence="11 12">
    <name type="scientific">Sutcliffiella horikoshii</name>
    <dbReference type="NCBI Taxonomy" id="79883"/>
    <lineage>
        <taxon>Bacteria</taxon>
        <taxon>Bacillati</taxon>
        <taxon>Bacillota</taxon>
        <taxon>Bacilli</taxon>
        <taxon>Bacillales</taxon>
        <taxon>Bacillaceae</taxon>
        <taxon>Sutcliffiella</taxon>
    </lineage>
</organism>
<feature type="chain" id="PRO_5022967605" evidence="8">
    <location>
        <begin position="23"/>
        <end position="341"/>
    </location>
</feature>
<dbReference type="Proteomes" id="UP000324517">
    <property type="component" value="Unassembled WGS sequence"/>
</dbReference>
<dbReference type="GO" id="GO:0008234">
    <property type="term" value="F:cysteine-type peptidase activity"/>
    <property type="evidence" value="ECO:0007669"/>
    <property type="project" value="UniProtKB-KW"/>
</dbReference>
<dbReference type="RefSeq" id="WP_148978521.1">
    <property type="nucleotide sequence ID" value="NZ_JBNILM010000003.1"/>
</dbReference>
<sequence>MKKKVMAGALVTSIMFSGQAYASDYVVKSGDSLWKIANNNQVSVSNIKSWNNLNSDLIYPGQKLLLQAGGATSQPAPAPAPSQPTSITYTIKAGDSLSIIAGKHQTTIANLLKQNPSIKDVNRIYIGQKINVAAPSSTAPSQPVTPAPSPSKPAPKASTYIIKSGDNLSSVANRHGVTLNALLSANPSIQNANRIYVGQVINIPGDVTATPGNDASWEAKADAIIETGKKYLGAKYLYGASTNRTDAFDCSSYTVKVFAQNGINLPRTSAQQANVGNEIPLSDIRKGDLVFFDTDGDGIINHVSIVTDSNTLLHAATSTGVAFSSYNTYWKPRAVKAVRVL</sequence>